<sequence length="46" mass="5193">MRTNQGPELSPRACLGLFRNILKAQRDVQHRPGIALNIRQGRSLPL</sequence>
<keyword evidence="2" id="KW-1185">Reference proteome</keyword>
<name>A0A5B7IEQ0_PORTR</name>
<accession>A0A5B7IEQ0</accession>
<dbReference type="AlphaFoldDB" id="A0A5B7IEQ0"/>
<evidence type="ECO:0000313" key="2">
    <source>
        <dbReference type="Proteomes" id="UP000324222"/>
    </source>
</evidence>
<organism evidence="1 2">
    <name type="scientific">Portunus trituberculatus</name>
    <name type="common">Swimming crab</name>
    <name type="synonym">Neptunus trituberculatus</name>
    <dbReference type="NCBI Taxonomy" id="210409"/>
    <lineage>
        <taxon>Eukaryota</taxon>
        <taxon>Metazoa</taxon>
        <taxon>Ecdysozoa</taxon>
        <taxon>Arthropoda</taxon>
        <taxon>Crustacea</taxon>
        <taxon>Multicrustacea</taxon>
        <taxon>Malacostraca</taxon>
        <taxon>Eumalacostraca</taxon>
        <taxon>Eucarida</taxon>
        <taxon>Decapoda</taxon>
        <taxon>Pleocyemata</taxon>
        <taxon>Brachyura</taxon>
        <taxon>Eubrachyura</taxon>
        <taxon>Portunoidea</taxon>
        <taxon>Portunidae</taxon>
        <taxon>Portuninae</taxon>
        <taxon>Portunus</taxon>
    </lineage>
</organism>
<reference evidence="1 2" key="1">
    <citation type="submission" date="2019-05" db="EMBL/GenBank/DDBJ databases">
        <title>Another draft genome of Portunus trituberculatus and its Hox gene families provides insights of decapod evolution.</title>
        <authorList>
            <person name="Jeong J.-H."/>
            <person name="Song I."/>
            <person name="Kim S."/>
            <person name="Choi T."/>
            <person name="Kim D."/>
            <person name="Ryu S."/>
            <person name="Kim W."/>
        </authorList>
    </citation>
    <scope>NUCLEOTIDE SEQUENCE [LARGE SCALE GENOMIC DNA]</scope>
    <source>
        <tissue evidence="1">Muscle</tissue>
    </source>
</reference>
<evidence type="ECO:0000313" key="1">
    <source>
        <dbReference type="EMBL" id="MPC80037.1"/>
    </source>
</evidence>
<gene>
    <name evidence="1" type="ORF">E2C01_074600</name>
</gene>
<protein>
    <submittedName>
        <fullName evidence="1">Uncharacterized protein</fullName>
    </submittedName>
</protein>
<dbReference type="Proteomes" id="UP000324222">
    <property type="component" value="Unassembled WGS sequence"/>
</dbReference>
<dbReference type="EMBL" id="VSRR010052813">
    <property type="protein sequence ID" value="MPC80037.1"/>
    <property type="molecule type" value="Genomic_DNA"/>
</dbReference>
<comment type="caution">
    <text evidence="1">The sequence shown here is derived from an EMBL/GenBank/DDBJ whole genome shotgun (WGS) entry which is preliminary data.</text>
</comment>
<proteinExistence type="predicted"/>